<dbReference type="AlphaFoldDB" id="A0A6N8U5Y4"/>
<dbReference type="EMBL" id="WUUQ01000002">
    <property type="protein sequence ID" value="MXQ73311.1"/>
    <property type="molecule type" value="Genomic_DNA"/>
</dbReference>
<dbReference type="SUPFAM" id="SSF53697">
    <property type="entry name" value="SIS domain"/>
    <property type="match status" value="1"/>
</dbReference>
<evidence type="ECO:0000259" key="1">
    <source>
        <dbReference type="PROSITE" id="PS51464"/>
    </source>
</evidence>
<reference evidence="2 3" key="2">
    <citation type="submission" date="2020-01" db="EMBL/GenBank/DDBJ databases">
        <title>Clostridiaceae sp. nov. isolated from the gut of human by culturomics.</title>
        <authorList>
            <person name="Chang Y."/>
        </authorList>
    </citation>
    <scope>NUCLEOTIDE SEQUENCE [LARGE SCALE GENOMIC DNA]</scope>
    <source>
        <strain evidence="2 3">DONG20-135</strain>
    </source>
</reference>
<dbReference type="InterPro" id="IPR046348">
    <property type="entry name" value="SIS_dom_sf"/>
</dbReference>
<keyword evidence="3" id="KW-1185">Reference proteome</keyword>
<dbReference type="PANTHER" id="PTHR30390">
    <property type="entry name" value="SEDOHEPTULOSE 7-PHOSPHATE ISOMERASE / DNAA INITIATOR-ASSOCIATING FACTOR FOR REPLICATION INITIATION"/>
    <property type="match status" value="1"/>
</dbReference>
<name>A0A6N8U5Y4_9FIRM</name>
<organism evidence="2 3">
    <name type="scientific">Copranaerobaculum intestinale</name>
    <dbReference type="NCBI Taxonomy" id="2692629"/>
    <lineage>
        <taxon>Bacteria</taxon>
        <taxon>Bacillati</taxon>
        <taxon>Bacillota</taxon>
        <taxon>Erysipelotrichia</taxon>
        <taxon>Erysipelotrichales</taxon>
        <taxon>Erysipelotrichaceae</taxon>
        <taxon>Copranaerobaculum</taxon>
    </lineage>
</organism>
<dbReference type="GO" id="GO:1901135">
    <property type="term" value="P:carbohydrate derivative metabolic process"/>
    <property type="evidence" value="ECO:0007669"/>
    <property type="project" value="InterPro"/>
</dbReference>
<accession>A0A6N8U5Y4</accession>
<feature type="domain" description="SIS" evidence="1">
    <location>
        <begin position="33"/>
        <end position="217"/>
    </location>
</feature>
<dbReference type="CDD" id="cd05013">
    <property type="entry name" value="SIS_RpiR"/>
    <property type="match status" value="1"/>
</dbReference>
<keyword evidence="2" id="KW-0413">Isomerase</keyword>
<dbReference type="GO" id="GO:0016853">
    <property type="term" value="F:isomerase activity"/>
    <property type="evidence" value="ECO:0007669"/>
    <property type="project" value="UniProtKB-KW"/>
</dbReference>
<dbReference type="PROSITE" id="PS51464">
    <property type="entry name" value="SIS"/>
    <property type="match status" value="1"/>
</dbReference>
<comment type="caution">
    <text evidence="2">The sequence shown here is derived from an EMBL/GenBank/DDBJ whole genome shotgun (WGS) entry which is preliminary data.</text>
</comment>
<evidence type="ECO:0000313" key="2">
    <source>
        <dbReference type="EMBL" id="MXQ73311.1"/>
    </source>
</evidence>
<dbReference type="Pfam" id="PF13580">
    <property type="entry name" value="SIS_2"/>
    <property type="match status" value="1"/>
</dbReference>
<proteinExistence type="predicted"/>
<dbReference type="InterPro" id="IPR001347">
    <property type="entry name" value="SIS_dom"/>
</dbReference>
<protein>
    <submittedName>
        <fullName evidence="2">Sugar isomerase domain-containing protein</fullName>
    </submittedName>
</protein>
<dbReference type="Gene3D" id="3.40.50.10490">
    <property type="entry name" value="Glucose-6-phosphate isomerase like protein, domain 1"/>
    <property type="match status" value="1"/>
</dbReference>
<dbReference type="Proteomes" id="UP000434036">
    <property type="component" value="Unassembled WGS sequence"/>
</dbReference>
<sequence length="246" mass="27213">MSYKQNYIAHIHELLDQILDTQEAVINSCAESISKVIQEQHAVFVFGASHAGILAQEMFYRTGGLAVLNPILPSEVMLNTRPVTQTSAMERIEGYGEVILNHTQIQAGDILIIHSVSGRNTIAIEMALAAKQKGIQVIAITNLTYSKQVTSRHRSGKRLYECADYVIDNCGDFEDSCMLLEGMDQKIAPTSTVCGAAIVNMLLIEVVEYLLKQGIEPPIFHSANVDGGDAFNQALLEKYKDQIYYM</sequence>
<dbReference type="RefSeq" id="WP_160624771.1">
    <property type="nucleotide sequence ID" value="NZ_WUUQ01000002.1"/>
</dbReference>
<evidence type="ECO:0000313" key="3">
    <source>
        <dbReference type="Proteomes" id="UP000434036"/>
    </source>
</evidence>
<gene>
    <name evidence="2" type="ORF">GSF08_05095</name>
</gene>
<dbReference type="PANTHER" id="PTHR30390:SF7">
    <property type="entry name" value="PHOSPHOHEPTOSE ISOMERASE"/>
    <property type="match status" value="1"/>
</dbReference>
<reference evidence="2 3" key="1">
    <citation type="submission" date="2019-12" db="EMBL/GenBank/DDBJ databases">
        <authorList>
            <person name="Yang R."/>
        </authorList>
    </citation>
    <scope>NUCLEOTIDE SEQUENCE [LARGE SCALE GENOMIC DNA]</scope>
    <source>
        <strain evidence="2 3">DONG20-135</strain>
    </source>
</reference>
<dbReference type="GO" id="GO:0097367">
    <property type="term" value="F:carbohydrate derivative binding"/>
    <property type="evidence" value="ECO:0007669"/>
    <property type="project" value="InterPro"/>
</dbReference>
<dbReference type="InterPro" id="IPR050099">
    <property type="entry name" value="SIS_GmhA/DiaA_subfam"/>
</dbReference>
<dbReference type="NCBIfam" id="NF002805">
    <property type="entry name" value="PRK02947.1"/>
    <property type="match status" value="1"/>
</dbReference>
<dbReference type="InterPro" id="IPR035472">
    <property type="entry name" value="RpiR-like_SIS"/>
</dbReference>